<feature type="transmembrane region" description="Helical" evidence="1">
    <location>
        <begin position="160"/>
        <end position="178"/>
    </location>
</feature>
<evidence type="ECO:0000256" key="1">
    <source>
        <dbReference type="SAM" id="Phobius"/>
    </source>
</evidence>
<feature type="transmembrane region" description="Helical" evidence="1">
    <location>
        <begin position="12"/>
        <end position="36"/>
    </location>
</feature>
<organism evidence="2 3">
    <name type="scientific">Neocallimastix californiae</name>
    <dbReference type="NCBI Taxonomy" id="1754190"/>
    <lineage>
        <taxon>Eukaryota</taxon>
        <taxon>Fungi</taxon>
        <taxon>Fungi incertae sedis</taxon>
        <taxon>Chytridiomycota</taxon>
        <taxon>Chytridiomycota incertae sedis</taxon>
        <taxon>Neocallimastigomycetes</taxon>
        <taxon>Neocallimastigales</taxon>
        <taxon>Neocallimastigaceae</taxon>
        <taxon>Neocallimastix</taxon>
    </lineage>
</organism>
<keyword evidence="1" id="KW-1133">Transmembrane helix</keyword>
<evidence type="ECO:0000313" key="3">
    <source>
        <dbReference type="Proteomes" id="UP000193920"/>
    </source>
</evidence>
<name>A0A1Y2CDN1_9FUNG</name>
<dbReference type="EMBL" id="MCOG01000112">
    <property type="protein sequence ID" value="ORY44997.1"/>
    <property type="molecule type" value="Genomic_DNA"/>
</dbReference>
<protein>
    <submittedName>
        <fullName evidence="2">Uncharacterized protein</fullName>
    </submittedName>
</protein>
<sequence length="280" mass="32165">MGNETRCFALSFLPPTLSVGITTLFMVPLCMGNHYLNKYLGNIITETDSSFIISRANIIQVCIYVSFGIFMIGLFIPKYVILIKQLTIVFLIYTLFSVACFICNSLYIAFTGSFVFYQKMYYIATREAVDKFPDLDDALTIRGDELSGWQKIEAYMRKKLYLFLAIHFLLLLFMLYYYTLISSFTAEREDKGDDYELQVHKSGQNQKSFSGNSTSNCNTSTNYGNTSTNYGNASTINASLSNNNTVLSTTMDSQAYYYDYICKNIYMYIIIFYYVLCYDL</sequence>
<accession>A0A1Y2CDN1</accession>
<dbReference type="AlphaFoldDB" id="A0A1Y2CDN1"/>
<keyword evidence="1" id="KW-0472">Membrane</keyword>
<keyword evidence="3" id="KW-1185">Reference proteome</keyword>
<proteinExistence type="predicted"/>
<comment type="caution">
    <text evidence="2">The sequence shown here is derived from an EMBL/GenBank/DDBJ whole genome shotgun (WGS) entry which is preliminary data.</text>
</comment>
<reference evidence="2 3" key="1">
    <citation type="submission" date="2016-08" db="EMBL/GenBank/DDBJ databases">
        <title>A Parts List for Fungal Cellulosomes Revealed by Comparative Genomics.</title>
        <authorList>
            <consortium name="DOE Joint Genome Institute"/>
            <person name="Haitjema C.H."/>
            <person name="Gilmore S.P."/>
            <person name="Henske J.K."/>
            <person name="Solomon K.V."/>
            <person name="De Groot R."/>
            <person name="Kuo A."/>
            <person name="Mondo S.J."/>
            <person name="Salamov A.A."/>
            <person name="Labutti K."/>
            <person name="Zhao Z."/>
            <person name="Chiniquy J."/>
            <person name="Barry K."/>
            <person name="Brewer H.M."/>
            <person name="Purvine S.O."/>
            <person name="Wright A.T."/>
            <person name="Boxma B."/>
            <person name="Van Alen T."/>
            <person name="Hackstein J.H."/>
            <person name="Baker S.E."/>
            <person name="Grigoriev I.V."/>
            <person name="O'Malley M.A."/>
        </authorList>
    </citation>
    <scope>NUCLEOTIDE SEQUENCE [LARGE SCALE GENOMIC DNA]</scope>
    <source>
        <strain evidence="2 3">G1</strain>
    </source>
</reference>
<feature type="transmembrane region" description="Helical" evidence="1">
    <location>
        <begin position="88"/>
        <end position="117"/>
    </location>
</feature>
<feature type="transmembrane region" description="Helical" evidence="1">
    <location>
        <begin position="57"/>
        <end position="76"/>
    </location>
</feature>
<gene>
    <name evidence="2" type="ORF">LY90DRAFT_671564</name>
</gene>
<keyword evidence="1" id="KW-0812">Transmembrane</keyword>
<evidence type="ECO:0000313" key="2">
    <source>
        <dbReference type="EMBL" id="ORY44997.1"/>
    </source>
</evidence>
<feature type="transmembrane region" description="Helical" evidence="1">
    <location>
        <begin position="257"/>
        <end position="276"/>
    </location>
</feature>
<dbReference type="OrthoDB" id="10546833at2759"/>
<dbReference type="Proteomes" id="UP000193920">
    <property type="component" value="Unassembled WGS sequence"/>
</dbReference>